<organism evidence="1 2">
    <name type="scientific">Trichogramma kaykai</name>
    <dbReference type="NCBI Taxonomy" id="54128"/>
    <lineage>
        <taxon>Eukaryota</taxon>
        <taxon>Metazoa</taxon>
        <taxon>Ecdysozoa</taxon>
        <taxon>Arthropoda</taxon>
        <taxon>Hexapoda</taxon>
        <taxon>Insecta</taxon>
        <taxon>Pterygota</taxon>
        <taxon>Neoptera</taxon>
        <taxon>Endopterygota</taxon>
        <taxon>Hymenoptera</taxon>
        <taxon>Apocrita</taxon>
        <taxon>Proctotrupomorpha</taxon>
        <taxon>Chalcidoidea</taxon>
        <taxon>Trichogrammatidae</taxon>
        <taxon>Trichogramma</taxon>
    </lineage>
</organism>
<evidence type="ECO:0000313" key="1">
    <source>
        <dbReference type="EMBL" id="KAL3405535.1"/>
    </source>
</evidence>
<proteinExistence type="predicted"/>
<reference evidence="1 2" key="1">
    <citation type="journal article" date="2024" name="bioRxiv">
        <title>A reference genome for Trichogramma kaykai: A tiny desert-dwelling parasitoid wasp with competing sex-ratio distorters.</title>
        <authorList>
            <person name="Culotta J."/>
            <person name="Lindsey A.R."/>
        </authorList>
    </citation>
    <scope>NUCLEOTIDE SEQUENCE [LARGE SCALE GENOMIC DNA]</scope>
    <source>
        <strain evidence="1 2">KSX58</strain>
    </source>
</reference>
<dbReference type="AlphaFoldDB" id="A0ABD2XK17"/>
<dbReference type="Gene3D" id="1.25.40.20">
    <property type="entry name" value="Ankyrin repeat-containing domain"/>
    <property type="match status" value="1"/>
</dbReference>
<comment type="caution">
    <text evidence="1">The sequence shown here is derived from an EMBL/GenBank/DDBJ whole genome shotgun (WGS) entry which is preliminary data.</text>
</comment>
<protein>
    <submittedName>
        <fullName evidence="1">Uncharacterized protein</fullName>
    </submittedName>
</protein>
<name>A0ABD2XK17_9HYME</name>
<accession>A0ABD2XK17</accession>
<keyword evidence="2" id="KW-1185">Reference proteome</keyword>
<sequence length="76" mass="8549">MHVICETAADESSNKEVNMSETFFEIDDEKKQLVQVNTWNEEGCTPLQLAVIYLMPWVTALLLDRGATSTNSPSRT</sequence>
<evidence type="ECO:0000313" key="2">
    <source>
        <dbReference type="Proteomes" id="UP001627154"/>
    </source>
</evidence>
<dbReference type="Proteomes" id="UP001627154">
    <property type="component" value="Unassembled WGS sequence"/>
</dbReference>
<gene>
    <name evidence="1" type="ORF">TKK_001924</name>
</gene>
<dbReference type="EMBL" id="JBJJXI010000020">
    <property type="protein sequence ID" value="KAL3405535.1"/>
    <property type="molecule type" value="Genomic_DNA"/>
</dbReference>
<dbReference type="InterPro" id="IPR036770">
    <property type="entry name" value="Ankyrin_rpt-contain_sf"/>
</dbReference>